<dbReference type="AlphaFoldDB" id="A0A2S8FZ90"/>
<proteinExistence type="predicted"/>
<comment type="caution">
    <text evidence="3">The sequence shown here is derived from an EMBL/GenBank/DDBJ whole genome shotgun (WGS) entry which is preliminary data.</text>
</comment>
<gene>
    <name evidence="3" type="ORF">C5Y83_05135</name>
</gene>
<evidence type="ECO:0000259" key="2">
    <source>
        <dbReference type="Pfam" id="PF13460"/>
    </source>
</evidence>
<dbReference type="EMBL" id="PUHY01000005">
    <property type="protein sequence ID" value="PQO37331.1"/>
    <property type="molecule type" value="Genomic_DNA"/>
</dbReference>
<dbReference type="Pfam" id="PF13460">
    <property type="entry name" value="NAD_binding_10"/>
    <property type="match status" value="1"/>
</dbReference>
<dbReference type="InterPro" id="IPR051164">
    <property type="entry name" value="NmrA-like_oxidored"/>
</dbReference>
<evidence type="ECO:0000313" key="3">
    <source>
        <dbReference type="EMBL" id="PQO37331.1"/>
    </source>
</evidence>
<dbReference type="RefSeq" id="WP_105328582.1">
    <property type="nucleotide sequence ID" value="NZ_PUHY01000005.1"/>
</dbReference>
<organism evidence="3 4">
    <name type="scientific">Blastopirellula marina</name>
    <dbReference type="NCBI Taxonomy" id="124"/>
    <lineage>
        <taxon>Bacteria</taxon>
        <taxon>Pseudomonadati</taxon>
        <taxon>Planctomycetota</taxon>
        <taxon>Planctomycetia</taxon>
        <taxon>Pirellulales</taxon>
        <taxon>Pirellulaceae</taxon>
        <taxon>Blastopirellula</taxon>
    </lineage>
</organism>
<dbReference type="Gene3D" id="3.40.50.720">
    <property type="entry name" value="NAD(P)-binding Rossmann-like Domain"/>
    <property type="match status" value="1"/>
</dbReference>
<keyword evidence="1" id="KW-0521">NADP</keyword>
<accession>A0A2S8FZ90</accession>
<dbReference type="InterPro" id="IPR016040">
    <property type="entry name" value="NAD(P)-bd_dom"/>
</dbReference>
<protein>
    <submittedName>
        <fullName evidence="3">NmrA family transcriptional regulator</fullName>
    </submittedName>
</protein>
<dbReference type="SUPFAM" id="SSF51735">
    <property type="entry name" value="NAD(P)-binding Rossmann-fold domains"/>
    <property type="match status" value="1"/>
</dbReference>
<evidence type="ECO:0000256" key="1">
    <source>
        <dbReference type="ARBA" id="ARBA00022857"/>
    </source>
</evidence>
<dbReference type="InterPro" id="IPR036291">
    <property type="entry name" value="NAD(P)-bd_dom_sf"/>
</dbReference>
<evidence type="ECO:0000313" key="4">
    <source>
        <dbReference type="Proteomes" id="UP000238322"/>
    </source>
</evidence>
<dbReference type="Proteomes" id="UP000238322">
    <property type="component" value="Unassembled WGS sequence"/>
</dbReference>
<feature type="domain" description="NAD(P)-binding" evidence="2">
    <location>
        <begin position="7"/>
        <end position="134"/>
    </location>
</feature>
<dbReference type="OrthoDB" id="152510at2"/>
<sequence>MKIVVMGGRGLIGTRLVQLLREQGHTAIAASPSTGVNAVTGEGVEAVLAGADAVVDVTNSPSFADDDVMAFFDTSTKNLLAAEATTGVGHHVALSIVGCDRIPASGYMRAKVAQEKRIVAGNVPYTIVRATQFHEFLTGIADASVVNGIVTLPPAPIQPIAALEVTQFLANVALRSPANAIIDLAGPERLRIDQAVQQALIASSDPRQVTTDPDAIYFGTPLSEDSIVPMGDYVRGEQTLAAWLENNAMRV</sequence>
<reference evidence="3 4" key="1">
    <citation type="submission" date="2018-02" db="EMBL/GenBank/DDBJ databases">
        <title>Comparative genomes isolates from brazilian mangrove.</title>
        <authorList>
            <person name="Araujo J.E."/>
            <person name="Taketani R.G."/>
            <person name="Silva M.C.P."/>
            <person name="Loureco M.V."/>
            <person name="Andreote F.D."/>
        </authorList>
    </citation>
    <scope>NUCLEOTIDE SEQUENCE [LARGE SCALE GENOMIC DNA]</scope>
    <source>
        <strain evidence="3 4">Hex-1 MGV</strain>
    </source>
</reference>
<dbReference type="PANTHER" id="PTHR42748:SF3">
    <property type="entry name" value="BLL4366 PROTEIN"/>
    <property type="match status" value="1"/>
</dbReference>
<name>A0A2S8FZ90_9BACT</name>
<dbReference type="PANTHER" id="PTHR42748">
    <property type="entry name" value="NITROGEN METABOLITE REPRESSION PROTEIN NMRA FAMILY MEMBER"/>
    <property type="match status" value="1"/>
</dbReference>